<organism evidence="1 2">
    <name type="scientific">Terasakiella brassicae</name>
    <dbReference type="NCBI Taxonomy" id="1634917"/>
    <lineage>
        <taxon>Bacteria</taxon>
        <taxon>Pseudomonadati</taxon>
        <taxon>Pseudomonadota</taxon>
        <taxon>Alphaproteobacteria</taxon>
        <taxon>Rhodospirillales</taxon>
        <taxon>Terasakiellaceae</taxon>
        <taxon>Terasakiella</taxon>
    </lineage>
</organism>
<reference evidence="1" key="2">
    <citation type="submission" date="2020-09" db="EMBL/GenBank/DDBJ databases">
        <authorList>
            <person name="Sun Q."/>
            <person name="Zhou Y."/>
        </authorList>
    </citation>
    <scope>NUCLEOTIDE SEQUENCE</scope>
    <source>
        <strain evidence="1">CGMCC 1.15254</strain>
    </source>
</reference>
<name>A0A917FF84_9PROT</name>
<gene>
    <name evidence="1" type="ORF">GCM10011332_31870</name>
</gene>
<dbReference type="RefSeq" id="WP_188667045.1">
    <property type="nucleotide sequence ID" value="NZ_BMHV01000038.1"/>
</dbReference>
<accession>A0A917FF84</accession>
<dbReference type="AlphaFoldDB" id="A0A917FF84"/>
<dbReference type="Proteomes" id="UP000632498">
    <property type="component" value="Unassembled WGS sequence"/>
</dbReference>
<keyword evidence="2" id="KW-1185">Reference proteome</keyword>
<proteinExistence type="predicted"/>
<evidence type="ECO:0000313" key="1">
    <source>
        <dbReference type="EMBL" id="GGF75505.1"/>
    </source>
</evidence>
<comment type="caution">
    <text evidence="1">The sequence shown here is derived from an EMBL/GenBank/DDBJ whole genome shotgun (WGS) entry which is preliminary data.</text>
</comment>
<protein>
    <submittedName>
        <fullName evidence="1">Uncharacterized protein</fullName>
    </submittedName>
</protein>
<reference evidence="1" key="1">
    <citation type="journal article" date="2014" name="Int. J. Syst. Evol. Microbiol.">
        <title>Complete genome sequence of Corynebacterium casei LMG S-19264T (=DSM 44701T), isolated from a smear-ripened cheese.</title>
        <authorList>
            <consortium name="US DOE Joint Genome Institute (JGI-PGF)"/>
            <person name="Walter F."/>
            <person name="Albersmeier A."/>
            <person name="Kalinowski J."/>
            <person name="Ruckert C."/>
        </authorList>
    </citation>
    <scope>NUCLEOTIDE SEQUENCE</scope>
    <source>
        <strain evidence="1">CGMCC 1.15254</strain>
    </source>
</reference>
<dbReference type="EMBL" id="BMHV01000038">
    <property type="protein sequence ID" value="GGF75505.1"/>
    <property type="molecule type" value="Genomic_DNA"/>
</dbReference>
<evidence type="ECO:0000313" key="2">
    <source>
        <dbReference type="Proteomes" id="UP000632498"/>
    </source>
</evidence>
<sequence>MKKQPWRVAVGKSYEGLTDDLISSEALSMESCFSTHYTKPQPLDGMAPEDIREWLDDAEYHKANMIFVNFDRQADAKAFASVSDGQLMG</sequence>